<dbReference type="Proteomes" id="UP000034694">
    <property type="component" value="Unassembled WGS sequence"/>
</dbReference>
<feature type="region of interest" description="Disordered" evidence="1">
    <location>
        <begin position="1"/>
        <end position="23"/>
    </location>
</feature>
<evidence type="ECO:0000256" key="1">
    <source>
        <dbReference type="SAM" id="MobiDB-lite"/>
    </source>
</evidence>
<evidence type="ECO:0000313" key="3">
    <source>
        <dbReference type="Proteomes" id="UP000034694"/>
    </source>
</evidence>
<evidence type="ECO:0000313" key="2">
    <source>
        <dbReference type="EMBL" id="KKU98314.1"/>
    </source>
</evidence>
<dbReference type="AlphaFoldDB" id="A0A0G1UVL9"/>
<protein>
    <submittedName>
        <fullName evidence="2">Uncharacterized protein</fullName>
    </submittedName>
</protein>
<name>A0A0G1UVL9_9BACT</name>
<organism evidence="2 3">
    <name type="scientific">Candidatus Amesbacteria bacterium GW2011_GWB1_48_13</name>
    <dbReference type="NCBI Taxonomy" id="1618362"/>
    <lineage>
        <taxon>Bacteria</taxon>
        <taxon>Candidatus Amesiibacteriota</taxon>
    </lineage>
</organism>
<reference evidence="2 3" key="1">
    <citation type="journal article" date="2015" name="Nature">
        <title>rRNA introns, odd ribosomes, and small enigmatic genomes across a large radiation of phyla.</title>
        <authorList>
            <person name="Brown C.T."/>
            <person name="Hug L.A."/>
            <person name="Thomas B.C."/>
            <person name="Sharon I."/>
            <person name="Castelle C.J."/>
            <person name="Singh A."/>
            <person name="Wilkins M.J."/>
            <person name="Williams K.H."/>
            <person name="Banfield J.F."/>
        </authorList>
    </citation>
    <scope>NUCLEOTIDE SEQUENCE [LARGE SCALE GENOMIC DNA]</scope>
</reference>
<comment type="caution">
    <text evidence="2">The sequence shown here is derived from an EMBL/GenBank/DDBJ whole genome shotgun (WGS) entry which is preliminary data.</text>
</comment>
<sequence length="107" mass="11926">MNGQATILDARGQAIGQEPEQQQGIAQDSNVPKMIGLHVAQQIAKAVAAEMEDYVKRNAVPSGELHVNIVSFKKKNKLRVTLCRQKNNIRIIGTPLREIDIEWDLKP</sequence>
<gene>
    <name evidence="2" type="ORF">UY28_C0004G0052</name>
</gene>
<proteinExistence type="predicted"/>
<accession>A0A0G1UVL9</accession>
<dbReference type="EMBL" id="LCPK01000004">
    <property type="protein sequence ID" value="KKU98314.1"/>
    <property type="molecule type" value="Genomic_DNA"/>
</dbReference>